<evidence type="ECO:0000313" key="3">
    <source>
        <dbReference type="Proteomes" id="UP000198733"/>
    </source>
</evidence>
<dbReference type="Gene3D" id="3.40.630.30">
    <property type="match status" value="1"/>
</dbReference>
<accession>A0A1H9ETG1</accession>
<dbReference type="Pfam" id="PF00583">
    <property type="entry name" value="Acetyltransf_1"/>
    <property type="match status" value="1"/>
</dbReference>
<reference evidence="2 3" key="1">
    <citation type="submission" date="2016-10" db="EMBL/GenBank/DDBJ databases">
        <authorList>
            <person name="Varghese N."/>
            <person name="Submissions S."/>
        </authorList>
    </citation>
    <scope>NUCLEOTIDE SEQUENCE [LARGE SCALE GENOMIC DNA]</scope>
    <source>
        <strain evidence="2 3">CGMCC 1.7734</strain>
    </source>
</reference>
<sequence>MIVREVETSDAENLANLIKQVDESSQYMLWEAGERNIKSENQLKVINGIKNAENSTILVAEKDNELVGYLIVIGGNAQRNKHSAYIVIGILKGYRGKGIGKQLINKLEQWAVNQNVSRLELTVVTKNEGALSLYKNLGFEIEGTKRNSLLLNDEFVDEYYMSKLL</sequence>
<feature type="domain" description="N-acetyltransferase" evidence="1">
    <location>
        <begin position="1"/>
        <end position="165"/>
    </location>
</feature>
<dbReference type="PROSITE" id="PS51186">
    <property type="entry name" value="GNAT"/>
    <property type="match status" value="1"/>
</dbReference>
<dbReference type="InterPro" id="IPR017255">
    <property type="entry name" value="AcTrfase_GNAT_prd"/>
</dbReference>
<dbReference type="CDD" id="cd04301">
    <property type="entry name" value="NAT_SF"/>
    <property type="match status" value="1"/>
</dbReference>
<dbReference type="PIRSF" id="PIRSF037663">
    <property type="entry name" value="Acetyltransf_GNAT_prd"/>
    <property type="match status" value="1"/>
</dbReference>
<dbReference type="InterPro" id="IPR000182">
    <property type="entry name" value="GNAT_dom"/>
</dbReference>
<gene>
    <name evidence="2" type="ORF">SAMN05216232_2145</name>
</gene>
<name>A0A1H9ETG1_9BACI</name>
<comment type="caution">
    <text evidence="2">The sequence shown here is derived from an EMBL/GenBank/DDBJ whole genome shotgun (WGS) entry which is preliminary data.</text>
</comment>
<dbReference type="InterPro" id="IPR016181">
    <property type="entry name" value="Acyl_CoA_acyltransferase"/>
</dbReference>
<dbReference type="PANTHER" id="PTHR43415:SF3">
    <property type="entry name" value="GNAT-FAMILY ACETYLTRANSFERASE"/>
    <property type="match status" value="1"/>
</dbReference>
<evidence type="ECO:0000259" key="1">
    <source>
        <dbReference type="PROSITE" id="PS51186"/>
    </source>
</evidence>
<keyword evidence="3" id="KW-1185">Reference proteome</keyword>
<organism evidence="2 3">
    <name type="scientific">Virgibacillus subterraneus</name>
    <dbReference type="NCBI Taxonomy" id="621109"/>
    <lineage>
        <taxon>Bacteria</taxon>
        <taxon>Bacillati</taxon>
        <taxon>Bacillota</taxon>
        <taxon>Bacilli</taxon>
        <taxon>Bacillales</taxon>
        <taxon>Bacillaceae</taxon>
        <taxon>Virgibacillus</taxon>
    </lineage>
</organism>
<dbReference type="Proteomes" id="UP000198733">
    <property type="component" value="Unassembled WGS sequence"/>
</dbReference>
<dbReference type="RefSeq" id="WP_092504168.1">
    <property type="nucleotide sequence ID" value="NZ_FOEH01000002.1"/>
</dbReference>
<evidence type="ECO:0000313" key="2">
    <source>
        <dbReference type="EMBL" id="SEQ28984.1"/>
    </source>
</evidence>
<dbReference type="SUPFAM" id="SSF55729">
    <property type="entry name" value="Acyl-CoA N-acyltransferases (Nat)"/>
    <property type="match status" value="1"/>
</dbReference>
<proteinExistence type="predicted"/>
<dbReference type="PANTHER" id="PTHR43415">
    <property type="entry name" value="SPERMIDINE N(1)-ACETYLTRANSFERASE"/>
    <property type="match status" value="1"/>
</dbReference>
<dbReference type="EMBL" id="FOEH01000002">
    <property type="protein sequence ID" value="SEQ28984.1"/>
    <property type="molecule type" value="Genomic_DNA"/>
</dbReference>
<protein>
    <submittedName>
        <fullName evidence="2">Protein N-acetyltransferase, RimJ/RimL family</fullName>
    </submittedName>
</protein>